<feature type="region of interest" description="Disordered" evidence="1">
    <location>
        <begin position="301"/>
        <end position="338"/>
    </location>
</feature>
<feature type="compositionally biased region" description="Basic and acidic residues" evidence="1">
    <location>
        <begin position="301"/>
        <end position="319"/>
    </location>
</feature>
<dbReference type="EMBL" id="CP097160">
    <property type="protein sequence ID" value="UQN15041.1"/>
    <property type="molecule type" value="Genomic_DNA"/>
</dbReference>
<protein>
    <recommendedName>
        <fullName evidence="3">DUF222 domain-containing protein</fullName>
    </recommendedName>
</protein>
<evidence type="ECO:0008006" key="3">
    <source>
        <dbReference type="Google" id="ProtNLM"/>
    </source>
</evidence>
<evidence type="ECO:0000313" key="2">
    <source>
        <dbReference type="EMBL" id="UQN15041.1"/>
    </source>
</evidence>
<feature type="compositionally biased region" description="Low complexity" evidence="1">
    <location>
        <begin position="40"/>
        <end position="70"/>
    </location>
</feature>
<organism evidence="2">
    <name type="scientific">Gulosibacter sediminis</name>
    <dbReference type="NCBI Taxonomy" id="1729695"/>
    <lineage>
        <taxon>Bacteria</taxon>
        <taxon>Bacillati</taxon>
        <taxon>Actinomycetota</taxon>
        <taxon>Actinomycetes</taxon>
        <taxon>Micrococcales</taxon>
        <taxon>Microbacteriaceae</taxon>
        <taxon>Gulosibacter</taxon>
    </lineage>
</organism>
<evidence type="ECO:0000256" key="1">
    <source>
        <dbReference type="SAM" id="MobiDB-lite"/>
    </source>
</evidence>
<name>A0ABY4N084_9MICO</name>
<reference evidence="2" key="1">
    <citation type="submission" date="2022-05" db="EMBL/GenBank/DDBJ databases">
        <title>Complete genome sequence of toluene-degrading Gulosibacter sediminis strain ACHW.36C.</title>
        <authorList>
            <person name="Wai A.C."/>
            <person name="Lai G.K."/>
            <person name="Griffin S.D."/>
            <person name="Leung F.C."/>
        </authorList>
    </citation>
    <scope>NUCLEOTIDE SEQUENCE [LARGE SCALE GENOMIC DNA]</scope>
    <source>
        <strain evidence="2">ACHW.36C</strain>
    </source>
</reference>
<feature type="region of interest" description="Disordered" evidence="1">
    <location>
        <begin position="1"/>
        <end position="114"/>
    </location>
</feature>
<accession>A0ABY4N084</accession>
<sequence>MTEPTADDSQRLTSRAPAEAPSSDAPVETSAQATDAVGSPAAGDAPEAAAPVESAEAAEPADAVEAAATAESEDDPAAVEAAEAAVAAPDAEPTEAAEPAKSSTSSTRATTASGKNKVIAAGDLASSGPSVEEGITIAQAAARLEMKNHILMDILGSGGEFSRKRYLREAMQILTDLADESDNEVAYLDQMIKRARSLGFKSTGMHDYRRGDIANLKHRKENAETVAADLRRRSTDEGTLNTLVTVSQQAAWREVARNIEFNLDSEFAQVPVGVDEPGERADRISEVIRLDLPRLERDQKRLQRRARAEAAEAERKEAAAAKPRPKGLRGLLKGLRRR</sequence>
<gene>
    <name evidence="2" type="ORF">M3M28_00815</name>
</gene>
<proteinExistence type="predicted"/>
<feature type="compositionally biased region" description="Low complexity" evidence="1">
    <location>
        <begin position="328"/>
        <end position="338"/>
    </location>
</feature>
<feature type="compositionally biased region" description="Low complexity" evidence="1">
    <location>
        <begin position="78"/>
        <end position="113"/>
    </location>
</feature>